<evidence type="ECO:0000256" key="2">
    <source>
        <dbReference type="ARBA" id="ARBA00005369"/>
    </source>
</evidence>
<dbReference type="PATRIC" id="fig|106592.7.peg.665"/>
<dbReference type="AlphaFoldDB" id="A0A0L8C6D4"/>
<keyword evidence="5" id="KW-0963">Cytoplasm</keyword>
<evidence type="ECO:0000313" key="13">
    <source>
        <dbReference type="Proteomes" id="UP000037425"/>
    </source>
</evidence>
<gene>
    <name evidence="12" type="primary">pcm</name>
    <name evidence="12" type="ORF">AC244_03105</name>
</gene>
<evidence type="ECO:0000256" key="7">
    <source>
        <dbReference type="ARBA" id="ARBA00022679"/>
    </source>
</evidence>
<name>A0A0L8C6D4_ENSAD</name>
<dbReference type="InterPro" id="IPR029063">
    <property type="entry name" value="SAM-dependent_MTases_sf"/>
</dbReference>
<keyword evidence="7 12" id="KW-0808">Transferase</keyword>
<comment type="caution">
    <text evidence="12">The sequence shown here is derived from an EMBL/GenBank/DDBJ whole genome shotgun (WGS) entry which is preliminary data.</text>
</comment>
<evidence type="ECO:0000256" key="5">
    <source>
        <dbReference type="ARBA" id="ARBA00022490"/>
    </source>
</evidence>
<dbReference type="GO" id="GO:0004719">
    <property type="term" value="F:protein-L-isoaspartate (D-aspartate) O-methyltransferase activity"/>
    <property type="evidence" value="ECO:0007669"/>
    <property type="project" value="UniProtKB-EC"/>
</dbReference>
<dbReference type="InterPro" id="IPR000682">
    <property type="entry name" value="PCMT"/>
</dbReference>
<keyword evidence="8" id="KW-0949">S-adenosyl-L-methionine</keyword>
<evidence type="ECO:0000256" key="10">
    <source>
        <dbReference type="ARBA" id="ARBA00031323"/>
    </source>
</evidence>
<comment type="similarity">
    <text evidence="2">Belongs to the methyltransferase superfamily. L-isoaspartyl/D-aspartyl protein methyltransferase family.</text>
</comment>
<keyword evidence="6 12" id="KW-0489">Methyltransferase</keyword>
<dbReference type="NCBIfam" id="NF001453">
    <property type="entry name" value="PRK00312.1"/>
    <property type="match status" value="1"/>
</dbReference>
<dbReference type="PROSITE" id="PS01279">
    <property type="entry name" value="PCMT"/>
    <property type="match status" value="1"/>
</dbReference>
<evidence type="ECO:0000256" key="9">
    <source>
        <dbReference type="ARBA" id="ARBA00030757"/>
    </source>
</evidence>
<dbReference type="OrthoDB" id="9810066at2"/>
<dbReference type="CDD" id="cd02440">
    <property type="entry name" value="AdoMet_MTases"/>
    <property type="match status" value="1"/>
</dbReference>
<dbReference type="PANTHER" id="PTHR11579:SF0">
    <property type="entry name" value="PROTEIN-L-ISOASPARTATE(D-ASPARTATE) O-METHYLTRANSFERASE"/>
    <property type="match status" value="1"/>
</dbReference>
<proteinExistence type="inferred from homology"/>
<accession>A0A0L8C6D4</accession>
<dbReference type="GO" id="GO:0032259">
    <property type="term" value="P:methylation"/>
    <property type="evidence" value="ECO:0007669"/>
    <property type="project" value="UniProtKB-KW"/>
</dbReference>
<dbReference type="EC" id="2.1.1.77" evidence="3"/>
<comment type="subcellular location">
    <subcellularLocation>
        <location evidence="1">Cytoplasm</location>
    </subcellularLocation>
</comment>
<reference evidence="13" key="1">
    <citation type="submission" date="2015-07" db="EMBL/GenBank/DDBJ databases">
        <title>Whole genome sequence of an Ensifer adhaerens strain isolated from a cave pool in the Wind Cave National Park.</title>
        <authorList>
            <person name="Eng W.W.H."/>
            <person name="Gan H.M."/>
            <person name="Barton H.A."/>
            <person name="Savka M.A."/>
        </authorList>
    </citation>
    <scope>NUCLEOTIDE SEQUENCE [LARGE SCALE GENOMIC DNA]</scope>
    <source>
        <strain evidence="13">SD006</strain>
    </source>
</reference>
<evidence type="ECO:0000256" key="8">
    <source>
        <dbReference type="ARBA" id="ARBA00022691"/>
    </source>
</evidence>
<dbReference type="Proteomes" id="UP000037425">
    <property type="component" value="Unassembled WGS sequence"/>
</dbReference>
<evidence type="ECO:0000313" key="12">
    <source>
        <dbReference type="EMBL" id="KOF22527.1"/>
    </source>
</evidence>
<dbReference type="GO" id="GO:0005737">
    <property type="term" value="C:cytoplasm"/>
    <property type="evidence" value="ECO:0007669"/>
    <property type="project" value="UniProtKB-SubCell"/>
</dbReference>
<organism evidence="12 13">
    <name type="scientific">Ensifer adhaerens</name>
    <name type="common">Sinorhizobium morelense</name>
    <dbReference type="NCBI Taxonomy" id="106592"/>
    <lineage>
        <taxon>Bacteria</taxon>
        <taxon>Pseudomonadati</taxon>
        <taxon>Pseudomonadota</taxon>
        <taxon>Alphaproteobacteria</taxon>
        <taxon>Hyphomicrobiales</taxon>
        <taxon>Rhizobiaceae</taxon>
        <taxon>Sinorhizobium/Ensifer group</taxon>
        <taxon>Ensifer</taxon>
    </lineage>
</organism>
<evidence type="ECO:0000256" key="4">
    <source>
        <dbReference type="ARBA" id="ARBA00013346"/>
    </source>
</evidence>
<dbReference type="SUPFAM" id="SSF53335">
    <property type="entry name" value="S-adenosyl-L-methionine-dependent methyltransferases"/>
    <property type="match status" value="1"/>
</dbReference>
<sequence length="217" mass="23805">MSGRVSEQEGFAAMVLRLRAEGISNQSLLNAVEQTQRGHFAPPQFQAEAYSQRTIPLECGSFMEGYDFAVRLLHCLNLKSGQRILEVGTGSGFTAAVMGRIAERVLTIDRYQTLVATAQKNLEKSGVRNVIVRHADGSAGVPGEGTFDRILITAAFNSLPRMFSDHLVSGGTLVVPIMMSETHCRVVRVSRTGSRFDREDLFDAPYLPIVPQLASYL</sequence>
<evidence type="ECO:0000256" key="6">
    <source>
        <dbReference type="ARBA" id="ARBA00022603"/>
    </source>
</evidence>
<evidence type="ECO:0000256" key="3">
    <source>
        <dbReference type="ARBA" id="ARBA00011890"/>
    </source>
</evidence>
<dbReference type="Pfam" id="PF01135">
    <property type="entry name" value="PCMT"/>
    <property type="match status" value="1"/>
</dbReference>
<protein>
    <recommendedName>
        <fullName evidence="4">Protein-L-isoaspartate O-methyltransferase</fullName>
        <ecNumber evidence="3">2.1.1.77</ecNumber>
    </recommendedName>
    <alternativeName>
        <fullName evidence="11">L-isoaspartyl protein carboxyl methyltransferase</fullName>
    </alternativeName>
    <alternativeName>
        <fullName evidence="9">Protein L-isoaspartyl methyltransferase</fullName>
    </alternativeName>
    <alternativeName>
        <fullName evidence="10">Protein-beta-aspartate methyltransferase</fullName>
    </alternativeName>
</protein>
<evidence type="ECO:0000256" key="1">
    <source>
        <dbReference type="ARBA" id="ARBA00004496"/>
    </source>
</evidence>
<dbReference type="EMBL" id="LGAP01000001">
    <property type="protein sequence ID" value="KOF22527.1"/>
    <property type="molecule type" value="Genomic_DNA"/>
</dbReference>
<dbReference type="RefSeq" id="WP_053247328.1">
    <property type="nucleotide sequence ID" value="NZ_LGAP01000001.1"/>
</dbReference>
<evidence type="ECO:0000256" key="11">
    <source>
        <dbReference type="ARBA" id="ARBA00031350"/>
    </source>
</evidence>
<dbReference type="Gene3D" id="3.40.50.150">
    <property type="entry name" value="Vaccinia Virus protein VP39"/>
    <property type="match status" value="1"/>
</dbReference>
<dbReference type="PANTHER" id="PTHR11579">
    <property type="entry name" value="PROTEIN-L-ISOASPARTATE O-METHYLTRANSFERASE"/>
    <property type="match status" value="1"/>
</dbReference>